<feature type="domain" description="Acyl-CoA dehydrogenase/oxidase N-terminal" evidence="9">
    <location>
        <begin position="63"/>
        <end position="157"/>
    </location>
</feature>
<gene>
    <name evidence="11" type="ORF">SAMN02745216_00442</name>
</gene>
<evidence type="ECO:0000256" key="4">
    <source>
        <dbReference type="ARBA" id="ARBA00022630"/>
    </source>
</evidence>
<feature type="domain" description="Acyl-CoA oxidase/dehydrogenase middle" evidence="8">
    <location>
        <begin position="162"/>
        <end position="268"/>
    </location>
</feature>
<dbReference type="SUPFAM" id="SSF56645">
    <property type="entry name" value="Acyl-CoA dehydrogenase NM domain-like"/>
    <property type="match status" value="1"/>
</dbReference>
<comment type="cofactor">
    <cofactor evidence="1 6">
        <name>FAD</name>
        <dbReference type="ChEBI" id="CHEBI:57692"/>
    </cofactor>
</comment>
<comment type="similarity">
    <text evidence="2 6">Belongs to the acyl-CoA dehydrogenase family.</text>
</comment>
<dbReference type="GO" id="GO:0050660">
    <property type="term" value="F:flavin adenine dinucleotide binding"/>
    <property type="evidence" value="ECO:0007669"/>
    <property type="project" value="InterPro"/>
</dbReference>
<dbReference type="Pfam" id="PF02770">
    <property type="entry name" value="Acyl-CoA_dh_M"/>
    <property type="match status" value="1"/>
</dbReference>
<protein>
    <submittedName>
        <fullName evidence="11">Butyryl-CoA dehydrogenase</fullName>
    </submittedName>
</protein>
<dbReference type="InterPro" id="IPR036250">
    <property type="entry name" value="AcylCo_DH-like_C"/>
</dbReference>
<dbReference type="RefSeq" id="WP_073472448.1">
    <property type="nucleotide sequence ID" value="NZ_FQZU01000002.1"/>
</dbReference>
<dbReference type="InterPro" id="IPR013786">
    <property type="entry name" value="AcylCoA_DH/ox_N"/>
</dbReference>
<evidence type="ECO:0000313" key="12">
    <source>
        <dbReference type="Proteomes" id="UP000183994"/>
    </source>
</evidence>
<reference evidence="12" key="1">
    <citation type="submission" date="2016-11" db="EMBL/GenBank/DDBJ databases">
        <authorList>
            <person name="Varghese N."/>
            <person name="Submissions S."/>
        </authorList>
    </citation>
    <scope>NUCLEOTIDE SEQUENCE [LARGE SCALE GENOMIC DNA]</scope>
    <source>
        <strain evidence="12">DSM 16219</strain>
    </source>
</reference>
<evidence type="ECO:0000259" key="9">
    <source>
        <dbReference type="Pfam" id="PF02771"/>
    </source>
</evidence>
<evidence type="ECO:0000313" key="11">
    <source>
        <dbReference type="EMBL" id="SHI75941.1"/>
    </source>
</evidence>
<evidence type="ECO:0000256" key="3">
    <source>
        <dbReference type="ARBA" id="ARBA00011881"/>
    </source>
</evidence>
<dbReference type="EMBL" id="FQZU01000002">
    <property type="protein sequence ID" value="SHI75941.1"/>
    <property type="molecule type" value="Genomic_DNA"/>
</dbReference>
<evidence type="ECO:0000256" key="6">
    <source>
        <dbReference type="RuleBase" id="RU362125"/>
    </source>
</evidence>
<dbReference type="InterPro" id="IPR006091">
    <property type="entry name" value="Acyl-CoA_Oxase/DH_mid-dom"/>
</dbReference>
<keyword evidence="4 6" id="KW-0285">Flavoprotein</keyword>
<keyword evidence="5 6" id="KW-0274">FAD</keyword>
<comment type="subunit">
    <text evidence="3">Homotetramer.</text>
</comment>
<sequence length="602" mass="66772">MAAKFASEKNVKFMLYEVHDLMSLTKLEYFSMHNKKAFDMILDAGMQMAKDMYYPIFKEMDEVHPELADGTVKVHADVKKIMKEAGEGGWISACFPLEFDGGQLPTMLNCATHHMFGAANYSGSVYPGLTSGAAKLITSFGDKELIDTYVPNMLDGKWQGTMALTEPQAGSSLADITTTAYPQEDGSYKIKGQKVFISAGDHDGVENIVHLMLAKIEGAPPGVKGISLFVAPKYRPTADGKLEYNDIAVSQVFHKMGYRGAPITELAIGDKGECVGWLVGKPHHGLKYMFQMMNGARLDVGNAATSIACAAYYASLDYAKQRPQGRRLGQKDLSKPQVSIIEHADVKRMLLQQKAIVEGSLSLILQCHKYEDLETAATDPEEAEKYNLLCEILTPIAKTYPSEMGIISTSNAIQCLGGYGYCQDFPVEQYYRDIRIHPIHEGTTGIQGMDLLGRKVVMLEGKAFKLFKEELEKTLVLAEESDEYKEYAALLRDALADIEEVTAHKMKVAATKGAEAFLADACLYLEMFGYMTIGWQWLLQALMAQKGLDGGKAKKMKDLYEGKIITCKYFFKYELIKAKALKIRLMEDDYLTAEAPASCFND</sequence>
<feature type="domain" description="Acetyl-CoA dehydrogenase-like C-terminal" evidence="10">
    <location>
        <begin position="470"/>
        <end position="592"/>
    </location>
</feature>
<dbReference type="InterPro" id="IPR046373">
    <property type="entry name" value="Acyl-CoA_Oxase/DH_mid-dom_sf"/>
</dbReference>
<dbReference type="Proteomes" id="UP000183994">
    <property type="component" value="Unassembled WGS sequence"/>
</dbReference>
<evidence type="ECO:0000256" key="5">
    <source>
        <dbReference type="ARBA" id="ARBA00022827"/>
    </source>
</evidence>
<evidence type="ECO:0000259" key="10">
    <source>
        <dbReference type="Pfam" id="PF12806"/>
    </source>
</evidence>
<dbReference type="GO" id="GO:0016627">
    <property type="term" value="F:oxidoreductase activity, acting on the CH-CH group of donors"/>
    <property type="evidence" value="ECO:0007669"/>
    <property type="project" value="InterPro"/>
</dbReference>
<evidence type="ECO:0000256" key="1">
    <source>
        <dbReference type="ARBA" id="ARBA00001974"/>
    </source>
</evidence>
<dbReference type="InterPro" id="IPR052166">
    <property type="entry name" value="Diverse_Acyl-CoA_DH"/>
</dbReference>
<keyword evidence="6" id="KW-0560">Oxidoreductase</keyword>
<proteinExistence type="inferred from homology"/>
<dbReference type="STRING" id="1121393.SAMN02745216_00442"/>
<dbReference type="Gene3D" id="1.20.140.10">
    <property type="entry name" value="Butyryl-CoA Dehydrogenase, subunit A, domain 3"/>
    <property type="match status" value="1"/>
</dbReference>
<dbReference type="OrthoDB" id="9764895at2"/>
<dbReference type="SUPFAM" id="SSF47203">
    <property type="entry name" value="Acyl-CoA dehydrogenase C-terminal domain-like"/>
    <property type="match status" value="1"/>
</dbReference>
<dbReference type="InterPro" id="IPR009075">
    <property type="entry name" value="AcylCo_DH/oxidase_C"/>
</dbReference>
<dbReference type="InterPro" id="IPR037069">
    <property type="entry name" value="AcylCoA_DH/ox_N_sf"/>
</dbReference>
<dbReference type="PANTHER" id="PTHR42803">
    <property type="entry name" value="ACYL-COA DEHYDROGENASE"/>
    <property type="match status" value="1"/>
</dbReference>
<evidence type="ECO:0000256" key="2">
    <source>
        <dbReference type="ARBA" id="ARBA00009347"/>
    </source>
</evidence>
<dbReference type="Pfam" id="PF00441">
    <property type="entry name" value="Acyl-CoA_dh_1"/>
    <property type="match status" value="1"/>
</dbReference>
<dbReference type="Gene3D" id="1.10.540.10">
    <property type="entry name" value="Acyl-CoA dehydrogenase/oxidase, N-terminal domain"/>
    <property type="match status" value="1"/>
</dbReference>
<dbReference type="Pfam" id="PF02771">
    <property type="entry name" value="Acyl-CoA_dh_N"/>
    <property type="match status" value="1"/>
</dbReference>
<dbReference type="Gene3D" id="2.40.110.10">
    <property type="entry name" value="Butyryl-CoA Dehydrogenase, subunit A, domain 2"/>
    <property type="match status" value="1"/>
</dbReference>
<dbReference type="AlphaFoldDB" id="A0A1M6DRV4"/>
<evidence type="ECO:0000259" key="7">
    <source>
        <dbReference type="Pfam" id="PF00441"/>
    </source>
</evidence>
<dbReference type="InterPro" id="IPR009100">
    <property type="entry name" value="AcylCoA_DH/oxidase_NM_dom_sf"/>
</dbReference>
<dbReference type="InterPro" id="IPR025878">
    <property type="entry name" value="Acyl-CoA_dh-like_C_dom"/>
</dbReference>
<dbReference type="PANTHER" id="PTHR42803:SF3">
    <property type="entry name" value="ACYL-COA DEHYDROGENASE-RELATED"/>
    <property type="match status" value="1"/>
</dbReference>
<dbReference type="Pfam" id="PF12806">
    <property type="entry name" value="Acyl-CoA_dh_C"/>
    <property type="match status" value="1"/>
</dbReference>
<accession>A0A1M6DRV4</accession>
<evidence type="ECO:0000259" key="8">
    <source>
        <dbReference type="Pfam" id="PF02770"/>
    </source>
</evidence>
<name>A0A1M6DRV4_9BACT</name>
<keyword evidence="12" id="KW-1185">Reference proteome</keyword>
<feature type="domain" description="Acyl-CoA dehydrogenase/oxidase C-terminal" evidence="7">
    <location>
        <begin position="284"/>
        <end position="450"/>
    </location>
</feature>
<organism evidence="11 12">
    <name type="scientific">Desulfatibacillum alkenivorans DSM 16219</name>
    <dbReference type="NCBI Taxonomy" id="1121393"/>
    <lineage>
        <taxon>Bacteria</taxon>
        <taxon>Pseudomonadati</taxon>
        <taxon>Thermodesulfobacteriota</taxon>
        <taxon>Desulfobacteria</taxon>
        <taxon>Desulfobacterales</taxon>
        <taxon>Desulfatibacillaceae</taxon>
        <taxon>Desulfatibacillum</taxon>
    </lineage>
</organism>